<dbReference type="GO" id="GO:1990023">
    <property type="term" value="C:mitotic spindle midzone"/>
    <property type="evidence" value="ECO:0007669"/>
    <property type="project" value="TreeGrafter"/>
</dbReference>
<proteinExistence type="inferred from homology"/>
<keyword evidence="10" id="KW-0498">Mitosis</keyword>
<dbReference type="Proteomes" id="UP000006310">
    <property type="component" value="Chromosome 13"/>
</dbReference>
<dbReference type="PANTHER" id="PTHR28036">
    <property type="entry name" value="DASH COMPLEX SUBUNIT DAD2"/>
    <property type="match status" value="1"/>
</dbReference>
<evidence type="ECO:0000256" key="14">
    <source>
        <dbReference type="ARBA" id="ARBA00023242"/>
    </source>
</evidence>
<dbReference type="AlphaFoldDB" id="J7RDX8"/>
<evidence type="ECO:0000256" key="13">
    <source>
        <dbReference type="ARBA" id="ARBA00023212"/>
    </source>
</evidence>
<evidence type="ECO:0000256" key="5">
    <source>
        <dbReference type="ARBA" id="ARBA00020260"/>
    </source>
</evidence>
<dbReference type="HOGENOM" id="CLU_138063_1_0_1"/>
<dbReference type="GO" id="GO:0051301">
    <property type="term" value="P:cell division"/>
    <property type="evidence" value="ECO:0007669"/>
    <property type="project" value="UniProtKB-KW"/>
</dbReference>
<evidence type="ECO:0000256" key="18">
    <source>
        <dbReference type="SAM" id="Coils"/>
    </source>
</evidence>
<feature type="coiled-coil region" evidence="18">
    <location>
        <begin position="1"/>
        <end position="38"/>
    </location>
</feature>
<keyword evidence="6" id="KW-0158">Chromosome</keyword>
<keyword evidence="9" id="KW-0493">Microtubule</keyword>
<dbReference type="GeneID" id="34528820"/>
<evidence type="ECO:0000256" key="11">
    <source>
        <dbReference type="ARBA" id="ARBA00022829"/>
    </source>
</evidence>
<dbReference type="RefSeq" id="XP_022467284.1">
    <property type="nucleotide sequence ID" value="XM_022611049.1"/>
</dbReference>
<dbReference type="PANTHER" id="PTHR28036:SF1">
    <property type="entry name" value="DASH COMPLEX SUBUNIT DAD2"/>
    <property type="match status" value="1"/>
</dbReference>
<keyword evidence="13" id="KW-0206">Cytoskeleton</keyword>
<evidence type="ECO:0000256" key="6">
    <source>
        <dbReference type="ARBA" id="ARBA00022454"/>
    </source>
</evidence>
<evidence type="ECO:0000256" key="15">
    <source>
        <dbReference type="ARBA" id="ARBA00023306"/>
    </source>
</evidence>
<evidence type="ECO:0000256" key="7">
    <source>
        <dbReference type="ARBA" id="ARBA00022490"/>
    </source>
</evidence>
<dbReference type="STRING" id="1071383.J7RDX8"/>
<dbReference type="GO" id="GO:0031116">
    <property type="term" value="P:positive regulation of microtubule polymerization"/>
    <property type="evidence" value="ECO:0007669"/>
    <property type="project" value="EnsemblFungi"/>
</dbReference>
<dbReference type="Pfam" id="PF08654">
    <property type="entry name" value="DASH_Dad2"/>
    <property type="match status" value="1"/>
</dbReference>
<dbReference type="EMBL" id="HE978326">
    <property type="protein sequence ID" value="CCK73040.1"/>
    <property type="molecule type" value="Genomic_DNA"/>
</dbReference>
<accession>J7RDX8</accession>
<evidence type="ECO:0000256" key="17">
    <source>
        <dbReference type="ARBA" id="ARBA00030568"/>
    </source>
</evidence>
<evidence type="ECO:0000313" key="20">
    <source>
        <dbReference type="Proteomes" id="UP000006310"/>
    </source>
</evidence>
<keyword evidence="8" id="KW-0132">Cell division</keyword>
<evidence type="ECO:0000313" key="19">
    <source>
        <dbReference type="EMBL" id="CCK73040.1"/>
    </source>
</evidence>
<dbReference type="eggNOG" id="ENOG502S93M">
    <property type="taxonomic scope" value="Eukaryota"/>
</dbReference>
<dbReference type="GO" id="GO:0051987">
    <property type="term" value="P:positive regulation of attachment of spindle microtubules to kinetochore"/>
    <property type="evidence" value="ECO:0007669"/>
    <property type="project" value="EnsemblFungi"/>
</dbReference>
<comment type="similarity">
    <text evidence="4">Belongs to the DASH complex DAD2 family.</text>
</comment>
<evidence type="ECO:0000256" key="9">
    <source>
        <dbReference type="ARBA" id="ARBA00022701"/>
    </source>
</evidence>
<organism evidence="19 20">
    <name type="scientific">Huiozyma naganishii (strain ATCC MYA-139 / BCRC 22969 / CBS 8797 / KCTC 17520 / NBRC 10181 / NCYC 3082 / Yp74L-3)</name>
    <name type="common">Yeast</name>
    <name type="synonym">Kazachstania naganishii</name>
    <dbReference type="NCBI Taxonomy" id="1071383"/>
    <lineage>
        <taxon>Eukaryota</taxon>
        <taxon>Fungi</taxon>
        <taxon>Dikarya</taxon>
        <taxon>Ascomycota</taxon>
        <taxon>Saccharomycotina</taxon>
        <taxon>Saccharomycetes</taxon>
        <taxon>Saccharomycetales</taxon>
        <taxon>Saccharomycetaceae</taxon>
        <taxon>Huiozyma</taxon>
    </lineage>
</organism>
<evidence type="ECO:0000256" key="1">
    <source>
        <dbReference type="ARBA" id="ARBA00004123"/>
    </source>
</evidence>
<evidence type="ECO:0000256" key="12">
    <source>
        <dbReference type="ARBA" id="ARBA00022838"/>
    </source>
</evidence>
<evidence type="ECO:0000256" key="10">
    <source>
        <dbReference type="ARBA" id="ARBA00022776"/>
    </source>
</evidence>
<sequence length="112" mass="12493">MVTVEEQMSAKREELETLKKITELTNTMKSQLDELSDQVGEIEASGESIANVVKLWDSVTQSISAAGLGLLRYGEKDYKVGQWSEDAEKKKEADTMPFPEGLVRVNKADLEK</sequence>
<dbReference type="OrthoDB" id="3230169at2759"/>
<dbReference type="GO" id="GO:0051010">
    <property type="term" value="F:microtubule plus-end binding"/>
    <property type="evidence" value="ECO:0007669"/>
    <property type="project" value="EnsemblFungi"/>
</dbReference>
<evidence type="ECO:0000256" key="4">
    <source>
        <dbReference type="ARBA" id="ARBA00005501"/>
    </source>
</evidence>
<keyword evidence="20" id="KW-1185">Reference proteome</keyword>
<dbReference type="KEGG" id="kng:KNAG_0M01870"/>
<gene>
    <name evidence="19" type="primary">KNAG0M01870</name>
    <name evidence="19" type="ordered locus">KNAG_0M01870</name>
</gene>
<dbReference type="GO" id="GO:0042729">
    <property type="term" value="C:DASH complex"/>
    <property type="evidence" value="ECO:0007669"/>
    <property type="project" value="EnsemblFungi"/>
</dbReference>
<keyword evidence="14" id="KW-0539">Nucleus</keyword>
<name>J7RDX8_HUIN7</name>
<dbReference type="GO" id="GO:1990758">
    <property type="term" value="P:mitotic sister chromatid biorientation"/>
    <property type="evidence" value="ECO:0007669"/>
    <property type="project" value="EnsemblFungi"/>
</dbReference>
<reference evidence="19 20" key="1">
    <citation type="journal article" date="2011" name="Proc. Natl. Acad. Sci. U.S.A.">
        <title>Evolutionary erosion of yeast sex chromosomes by mating-type switching accidents.</title>
        <authorList>
            <person name="Gordon J.L."/>
            <person name="Armisen D."/>
            <person name="Proux-Wera E."/>
            <person name="Oheigeartaigh S.S."/>
            <person name="Byrne K.P."/>
            <person name="Wolfe K.H."/>
        </authorList>
    </citation>
    <scope>NUCLEOTIDE SEQUENCE [LARGE SCALE GENOMIC DNA]</scope>
    <source>
        <strain evidence="20">ATCC MYA-139 / BCRC 22969 / CBS 8797 / CCRC 22969 / KCTC 17520 / NBRC 10181 / NCYC 3082</strain>
    </source>
</reference>
<comment type="subcellular location">
    <subcellularLocation>
        <location evidence="3">Chromosome</location>
        <location evidence="3">Centromere</location>
        <location evidence="3">Kinetochore</location>
    </subcellularLocation>
    <subcellularLocation>
        <location evidence="2">Cytoplasm</location>
        <location evidence="2">Cytoskeleton</location>
        <location evidence="2">Spindle</location>
    </subcellularLocation>
    <subcellularLocation>
        <location evidence="1">Nucleus</location>
    </subcellularLocation>
</comment>
<reference evidence="20" key="2">
    <citation type="submission" date="2012-08" db="EMBL/GenBank/DDBJ databases">
        <title>Genome sequence of Kazachstania naganishii.</title>
        <authorList>
            <person name="Gordon J.L."/>
            <person name="Armisen D."/>
            <person name="Proux-Wera E."/>
            <person name="OhEigeartaigh S.S."/>
            <person name="Byrne K.P."/>
            <person name="Wolfe K.H."/>
        </authorList>
    </citation>
    <scope>NUCLEOTIDE SEQUENCE [LARGE SCALE GENOMIC DNA]</scope>
    <source>
        <strain evidence="20">ATCC MYA-139 / BCRC 22969 / CBS 8797 / CCRC 22969 / KCTC 17520 / NBRC 10181 / NCYC 3082</strain>
    </source>
</reference>
<dbReference type="GO" id="GO:0005874">
    <property type="term" value="C:microtubule"/>
    <property type="evidence" value="ECO:0007669"/>
    <property type="project" value="UniProtKB-KW"/>
</dbReference>
<evidence type="ECO:0000256" key="8">
    <source>
        <dbReference type="ARBA" id="ARBA00022618"/>
    </source>
</evidence>
<keyword evidence="11" id="KW-0159">Chromosome partition</keyword>
<evidence type="ECO:0000256" key="3">
    <source>
        <dbReference type="ARBA" id="ARBA00004629"/>
    </source>
</evidence>
<evidence type="ECO:0000256" key="2">
    <source>
        <dbReference type="ARBA" id="ARBA00004186"/>
    </source>
</evidence>
<dbReference type="GO" id="GO:1990976">
    <property type="term" value="P:protein transport along microtubule to mitotic spindle pole body"/>
    <property type="evidence" value="ECO:0007669"/>
    <property type="project" value="EnsemblFungi"/>
</dbReference>
<dbReference type="InterPro" id="IPR013963">
    <property type="entry name" value="DASH_Dad2"/>
</dbReference>
<evidence type="ECO:0000256" key="16">
    <source>
        <dbReference type="ARBA" id="ARBA00023328"/>
    </source>
</evidence>
<dbReference type="GO" id="GO:0044732">
    <property type="term" value="C:mitotic spindle pole body"/>
    <property type="evidence" value="ECO:0007669"/>
    <property type="project" value="TreeGrafter"/>
</dbReference>
<keyword evidence="16" id="KW-0137">Centromere</keyword>
<dbReference type="OMA" id="DYEVGVW"/>
<keyword evidence="18" id="KW-0175">Coiled coil</keyword>
<protein>
    <recommendedName>
        <fullName evidence="5">DASH complex subunit DAD2</fullName>
    </recommendedName>
    <alternativeName>
        <fullName evidence="17">Outer kinetochore protein DAD2</fullName>
    </alternativeName>
</protein>
<keyword evidence="12" id="KW-0995">Kinetochore</keyword>
<keyword evidence="7" id="KW-0963">Cytoplasm</keyword>
<keyword evidence="15" id="KW-0131">Cell cycle</keyword>